<dbReference type="RefSeq" id="WP_267536700.1">
    <property type="nucleotide sequence ID" value="NZ_JAPNKA010000001.1"/>
</dbReference>
<dbReference type="InterPro" id="IPR025333">
    <property type="entry name" value="DUF4239"/>
</dbReference>
<evidence type="ECO:0008006" key="4">
    <source>
        <dbReference type="Google" id="ProtNLM"/>
    </source>
</evidence>
<accession>A0ABT4A8B4</accession>
<dbReference type="Proteomes" id="UP001207654">
    <property type="component" value="Unassembled WGS sequence"/>
</dbReference>
<gene>
    <name evidence="2" type="ORF">OV287_25810</name>
</gene>
<reference evidence="2 3" key="1">
    <citation type="submission" date="2022-11" db="EMBL/GenBank/DDBJ databases">
        <title>Minimal conservation of predation-associated metabolite biosynthetic gene clusters underscores biosynthetic potential of Myxococcota including descriptions for ten novel species: Archangium lansinium sp. nov., Myxococcus landrumus sp. nov., Nannocystis bai.</title>
        <authorList>
            <person name="Ahearne A."/>
            <person name="Stevens C."/>
            <person name="Phillips K."/>
        </authorList>
    </citation>
    <scope>NUCLEOTIDE SEQUENCE [LARGE SCALE GENOMIC DNA]</scope>
    <source>
        <strain evidence="2 3">MIWBW</strain>
    </source>
</reference>
<dbReference type="Pfam" id="PF14023">
    <property type="entry name" value="Bestrophin-like"/>
    <property type="match status" value="1"/>
</dbReference>
<evidence type="ECO:0000256" key="1">
    <source>
        <dbReference type="SAM" id="Phobius"/>
    </source>
</evidence>
<organism evidence="2 3">
    <name type="scientific">Archangium lansingense</name>
    <dbReference type="NCBI Taxonomy" id="2995310"/>
    <lineage>
        <taxon>Bacteria</taxon>
        <taxon>Pseudomonadati</taxon>
        <taxon>Myxococcota</taxon>
        <taxon>Myxococcia</taxon>
        <taxon>Myxococcales</taxon>
        <taxon>Cystobacterineae</taxon>
        <taxon>Archangiaceae</taxon>
        <taxon>Archangium</taxon>
    </lineage>
</organism>
<dbReference type="EMBL" id="JAPNKA010000001">
    <property type="protein sequence ID" value="MCY1077892.1"/>
    <property type="molecule type" value="Genomic_DNA"/>
</dbReference>
<feature type="transmembrane region" description="Helical" evidence="1">
    <location>
        <begin position="206"/>
        <end position="226"/>
    </location>
</feature>
<keyword evidence="1" id="KW-1133">Transmembrane helix</keyword>
<feature type="transmembrane region" description="Helical" evidence="1">
    <location>
        <begin position="180"/>
        <end position="200"/>
    </location>
</feature>
<keyword evidence="3" id="KW-1185">Reference proteome</keyword>
<feature type="transmembrane region" description="Helical" evidence="1">
    <location>
        <begin position="45"/>
        <end position="64"/>
    </location>
</feature>
<proteinExistence type="predicted"/>
<keyword evidence="1" id="KW-0812">Transmembrane</keyword>
<sequence length="251" mass="27974">MNRPALFLPLCFVLLLASGWAGAFLRERKPGLIPQEHKEHFSSLETSVLGMLALLLGFTFSMALSRYDTRHQLEVEEANSIGTTWLRTSLLPEPQRSQTRALLPNYVDARVRFFSAGTDQTAYEEALRKAGELQQQLWQTASEAADARRDALMANYITTLNETIDVSEKRTAALENHIPHAAWAMLIFFSLAATFIVGLAMPSRAAMMLVILPMVISCALTLVLDLDSPRSGLIRVDQSSMERTQRAIHGK</sequence>
<protein>
    <recommendedName>
        <fullName evidence="4">DUF4239 domain-containing protein</fullName>
    </recommendedName>
</protein>
<evidence type="ECO:0000313" key="3">
    <source>
        <dbReference type="Proteomes" id="UP001207654"/>
    </source>
</evidence>
<evidence type="ECO:0000313" key="2">
    <source>
        <dbReference type="EMBL" id="MCY1077892.1"/>
    </source>
</evidence>
<keyword evidence="1" id="KW-0472">Membrane</keyword>
<name>A0ABT4A8B4_9BACT</name>
<comment type="caution">
    <text evidence="2">The sequence shown here is derived from an EMBL/GenBank/DDBJ whole genome shotgun (WGS) entry which is preliminary data.</text>
</comment>